<accession>A0A550CL76</accession>
<protein>
    <submittedName>
        <fullName evidence="1">Uncharacterized protein</fullName>
    </submittedName>
</protein>
<gene>
    <name evidence="1" type="ORF">BD626DRAFT_567421</name>
</gene>
<dbReference type="Proteomes" id="UP000320762">
    <property type="component" value="Unassembled WGS sequence"/>
</dbReference>
<sequence>MSQALVEPDADQDIMHSALFHDTRKMVPSASVLHMPKFPISSVYYNFVSTYFMSVEGS</sequence>
<name>A0A550CL76_9AGAR</name>
<proteinExistence type="predicted"/>
<keyword evidence="2" id="KW-1185">Reference proteome</keyword>
<dbReference type="AlphaFoldDB" id="A0A550CL76"/>
<organism evidence="1 2">
    <name type="scientific">Schizophyllum amplum</name>
    <dbReference type="NCBI Taxonomy" id="97359"/>
    <lineage>
        <taxon>Eukaryota</taxon>
        <taxon>Fungi</taxon>
        <taxon>Dikarya</taxon>
        <taxon>Basidiomycota</taxon>
        <taxon>Agaricomycotina</taxon>
        <taxon>Agaricomycetes</taxon>
        <taxon>Agaricomycetidae</taxon>
        <taxon>Agaricales</taxon>
        <taxon>Schizophyllaceae</taxon>
        <taxon>Schizophyllum</taxon>
    </lineage>
</organism>
<comment type="caution">
    <text evidence="1">The sequence shown here is derived from an EMBL/GenBank/DDBJ whole genome shotgun (WGS) entry which is preliminary data.</text>
</comment>
<evidence type="ECO:0000313" key="2">
    <source>
        <dbReference type="Proteomes" id="UP000320762"/>
    </source>
</evidence>
<reference evidence="1 2" key="1">
    <citation type="journal article" date="2019" name="New Phytol.">
        <title>Comparative genomics reveals unique wood-decay strategies and fruiting body development in the Schizophyllaceae.</title>
        <authorList>
            <person name="Almasi E."/>
            <person name="Sahu N."/>
            <person name="Krizsan K."/>
            <person name="Balint B."/>
            <person name="Kovacs G.M."/>
            <person name="Kiss B."/>
            <person name="Cseklye J."/>
            <person name="Drula E."/>
            <person name="Henrissat B."/>
            <person name="Nagy I."/>
            <person name="Chovatia M."/>
            <person name="Adam C."/>
            <person name="LaButti K."/>
            <person name="Lipzen A."/>
            <person name="Riley R."/>
            <person name="Grigoriev I.V."/>
            <person name="Nagy L.G."/>
        </authorList>
    </citation>
    <scope>NUCLEOTIDE SEQUENCE [LARGE SCALE GENOMIC DNA]</scope>
    <source>
        <strain evidence="1 2">NL-1724</strain>
    </source>
</reference>
<dbReference type="EMBL" id="VDMD01000005">
    <property type="protein sequence ID" value="TRM65518.1"/>
    <property type="molecule type" value="Genomic_DNA"/>
</dbReference>
<evidence type="ECO:0000313" key="1">
    <source>
        <dbReference type="EMBL" id="TRM65518.1"/>
    </source>
</evidence>